<dbReference type="Pfam" id="PF08240">
    <property type="entry name" value="ADH_N"/>
    <property type="match status" value="1"/>
</dbReference>
<dbReference type="SUPFAM" id="SSF50129">
    <property type="entry name" value="GroES-like"/>
    <property type="match status" value="1"/>
</dbReference>
<proteinExistence type="predicted"/>
<organism evidence="2 3">
    <name type="scientific">Dyadobacter flavalbus</name>
    <dbReference type="NCBI Taxonomy" id="2579942"/>
    <lineage>
        <taxon>Bacteria</taxon>
        <taxon>Pseudomonadati</taxon>
        <taxon>Bacteroidota</taxon>
        <taxon>Cytophagia</taxon>
        <taxon>Cytophagales</taxon>
        <taxon>Spirosomataceae</taxon>
        <taxon>Dyadobacter</taxon>
    </lineage>
</organism>
<dbReference type="GO" id="GO:0016491">
    <property type="term" value="F:oxidoreductase activity"/>
    <property type="evidence" value="ECO:0007669"/>
    <property type="project" value="InterPro"/>
</dbReference>
<evidence type="ECO:0000313" key="2">
    <source>
        <dbReference type="EMBL" id="KAA6439325.1"/>
    </source>
</evidence>
<dbReference type="EMBL" id="VBSN01000038">
    <property type="protein sequence ID" value="KAA6439325.1"/>
    <property type="molecule type" value="Genomic_DNA"/>
</dbReference>
<dbReference type="InterPro" id="IPR013149">
    <property type="entry name" value="ADH-like_C"/>
</dbReference>
<evidence type="ECO:0000259" key="1">
    <source>
        <dbReference type="SMART" id="SM00829"/>
    </source>
</evidence>
<gene>
    <name evidence="2" type="ORF">FEM33_13740</name>
</gene>
<dbReference type="PANTHER" id="PTHR11695">
    <property type="entry name" value="ALCOHOL DEHYDROGENASE RELATED"/>
    <property type="match status" value="1"/>
</dbReference>
<dbReference type="InterPro" id="IPR036291">
    <property type="entry name" value="NAD(P)-bd_dom_sf"/>
</dbReference>
<evidence type="ECO:0000313" key="3">
    <source>
        <dbReference type="Proteomes" id="UP000323994"/>
    </source>
</evidence>
<dbReference type="InterPro" id="IPR020843">
    <property type="entry name" value="ER"/>
</dbReference>
<dbReference type="Gene3D" id="3.90.180.10">
    <property type="entry name" value="Medium-chain alcohol dehydrogenases, catalytic domain"/>
    <property type="match status" value="1"/>
</dbReference>
<dbReference type="Pfam" id="PF00107">
    <property type="entry name" value="ADH_zinc_N"/>
    <property type="match status" value="1"/>
</dbReference>
<dbReference type="InterPro" id="IPR011032">
    <property type="entry name" value="GroES-like_sf"/>
</dbReference>
<name>A0A5M8QSU9_9BACT</name>
<dbReference type="Gene3D" id="3.40.50.720">
    <property type="entry name" value="NAD(P)-binding Rossmann-like Domain"/>
    <property type="match status" value="1"/>
</dbReference>
<feature type="domain" description="Enoyl reductase (ER)" evidence="1">
    <location>
        <begin position="53"/>
        <end position="367"/>
    </location>
</feature>
<dbReference type="PANTHER" id="PTHR11695:SF294">
    <property type="entry name" value="RETICULON-4-INTERACTING PROTEIN 1, MITOCHONDRIAL"/>
    <property type="match status" value="1"/>
</dbReference>
<dbReference type="AlphaFoldDB" id="A0A5M8QSU9"/>
<protein>
    <submittedName>
        <fullName evidence="2">Zinc-binding dehydrogenase</fullName>
    </submittedName>
</protein>
<dbReference type="Proteomes" id="UP000323994">
    <property type="component" value="Unassembled WGS sequence"/>
</dbReference>
<sequence>MHLQKSTACGRWLSKMPDCASNAPDLTNRSVRHPVTFAQKSGSMKANVITAHGPARAVFEIREMPEPVATADDLIIKVLTTSVNPLDCRIRNKASVPRDLPLILGFDVCGVVVEKGSNVRGFKIGDRVTGSPTPFRSGANASYVAVDYRSCALAGRLTDEIAAAIPLAGITAFEALLDRLHIRSGNLVVIHAGAGGVGHMAVQIAKYVGCKVITTASREESLEYCTSELGADYVLNYREQDIKAAVMDLSEGKGAALILDTVGGSTFSQCIDYAAITGHICTILPVSTNAQEGYQLLLKNITVSYQFMGGPSRNPLNNRQGIILKRLVEMTEGGTLRPHVSKVYPLKELALAHEQIETGHTTGKIIIRVNNN</sequence>
<comment type="caution">
    <text evidence="2">The sequence shown here is derived from an EMBL/GenBank/DDBJ whole genome shotgun (WGS) entry which is preliminary data.</text>
</comment>
<dbReference type="InterPro" id="IPR050700">
    <property type="entry name" value="YIM1/Zinc_Alcohol_DH_Fams"/>
</dbReference>
<dbReference type="SUPFAM" id="SSF51735">
    <property type="entry name" value="NAD(P)-binding Rossmann-fold domains"/>
    <property type="match status" value="1"/>
</dbReference>
<keyword evidence="3" id="KW-1185">Reference proteome</keyword>
<accession>A0A5M8QSU9</accession>
<reference evidence="2 3" key="1">
    <citation type="submission" date="2019-05" db="EMBL/GenBank/DDBJ databases">
        <authorList>
            <person name="Qu J.-H."/>
        </authorList>
    </citation>
    <scope>NUCLEOTIDE SEQUENCE [LARGE SCALE GENOMIC DNA]</scope>
    <source>
        <strain evidence="2 3">NS28</strain>
    </source>
</reference>
<dbReference type="InterPro" id="IPR013154">
    <property type="entry name" value="ADH-like_N"/>
</dbReference>
<dbReference type="SMART" id="SM00829">
    <property type="entry name" value="PKS_ER"/>
    <property type="match status" value="1"/>
</dbReference>